<name>A0A7Z2GLM8_9BURK</name>
<sequence length="104" mass="11872">MLSSVRAARGRCQSKRRENRIDGNGRWIGDIAMFRSLKRQTERRALADNPRFYLALIVFRQTGSRFPYIGKLTGSNAIVAWSVVEKRLLVIYHIQNIAFCGDAA</sequence>
<dbReference type="RefSeq" id="WP_158952949.1">
    <property type="nucleotide sequence ID" value="NZ_CP046914.1"/>
</dbReference>
<dbReference type="Proteomes" id="UP000433577">
    <property type="component" value="Chromosome 2"/>
</dbReference>
<dbReference type="AlphaFoldDB" id="A0A7Z2GLM8"/>
<evidence type="ECO:0000313" key="1">
    <source>
        <dbReference type="EMBL" id="QGZ63911.1"/>
    </source>
</evidence>
<protein>
    <submittedName>
        <fullName evidence="1">Uncharacterized protein</fullName>
    </submittedName>
</protein>
<keyword evidence="2" id="KW-1185">Reference proteome</keyword>
<proteinExistence type="predicted"/>
<organism evidence="1 2">
    <name type="scientific">Paraburkholderia acidisoli</name>
    <dbReference type="NCBI Taxonomy" id="2571748"/>
    <lineage>
        <taxon>Bacteria</taxon>
        <taxon>Pseudomonadati</taxon>
        <taxon>Pseudomonadota</taxon>
        <taxon>Betaproteobacteria</taxon>
        <taxon>Burkholderiales</taxon>
        <taxon>Burkholderiaceae</taxon>
        <taxon>Paraburkholderia</taxon>
    </lineage>
</organism>
<gene>
    <name evidence="1" type="ORF">FAZ98_19385</name>
</gene>
<reference evidence="1 2" key="1">
    <citation type="submission" date="2019-12" db="EMBL/GenBank/DDBJ databases">
        <title>Paraburkholderia acidiphila 7Q-K02 sp. nov and Paraburkholderia acidisoli DHF22 sp. nov., two strains isolated from forest soil.</title>
        <authorList>
            <person name="Gao Z."/>
            <person name="Qiu L."/>
        </authorList>
    </citation>
    <scope>NUCLEOTIDE SEQUENCE [LARGE SCALE GENOMIC DNA]</scope>
    <source>
        <strain evidence="1 2">DHF22</strain>
    </source>
</reference>
<dbReference type="EMBL" id="CP046914">
    <property type="protein sequence ID" value="QGZ63911.1"/>
    <property type="molecule type" value="Genomic_DNA"/>
</dbReference>
<accession>A0A7Z2GLM8</accession>
<dbReference type="KEGG" id="pacs:FAZ98_19385"/>
<evidence type="ECO:0000313" key="2">
    <source>
        <dbReference type="Proteomes" id="UP000433577"/>
    </source>
</evidence>